<feature type="domain" description="TAP-C" evidence="9">
    <location>
        <begin position="447"/>
        <end position="502"/>
    </location>
</feature>
<dbReference type="InterPro" id="IPR032675">
    <property type="entry name" value="LRR_dom_sf"/>
</dbReference>
<dbReference type="SUPFAM" id="SSF52058">
    <property type="entry name" value="L domain-like"/>
    <property type="match status" value="1"/>
</dbReference>
<dbReference type="STRING" id="1661398.A0A482VPU1"/>
<evidence type="ECO:0000256" key="3">
    <source>
        <dbReference type="ARBA" id="ARBA00022448"/>
    </source>
</evidence>
<evidence type="ECO:0000313" key="11">
    <source>
        <dbReference type="Proteomes" id="UP000292052"/>
    </source>
</evidence>
<feature type="domain" description="NTF2" evidence="8">
    <location>
        <begin position="284"/>
        <end position="422"/>
    </location>
</feature>
<dbReference type="PANTHER" id="PTHR10662:SF22">
    <property type="entry name" value="NUCLEAR RNA EXPORT FACTOR 1"/>
    <property type="match status" value="1"/>
</dbReference>
<dbReference type="InterPro" id="IPR005637">
    <property type="entry name" value="TAP_C_dom"/>
</dbReference>
<dbReference type="SUPFAM" id="SSF54427">
    <property type="entry name" value="NTF2-like"/>
    <property type="match status" value="1"/>
</dbReference>
<dbReference type="Pfam" id="PF22602">
    <property type="entry name" value="NXF_NTF2"/>
    <property type="match status" value="1"/>
</dbReference>
<dbReference type="SMART" id="SM00804">
    <property type="entry name" value="TAP_C"/>
    <property type="match status" value="1"/>
</dbReference>
<dbReference type="Proteomes" id="UP000292052">
    <property type="component" value="Unassembled WGS sequence"/>
</dbReference>
<dbReference type="InterPro" id="IPR018222">
    <property type="entry name" value="Nuclear_transport_factor_2_euk"/>
</dbReference>
<evidence type="ECO:0000256" key="5">
    <source>
        <dbReference type="ARBA" id="ARBA00022737"/>
    </source>
</evidence>
<dbReference type="Gene3D" id="1.10.8.10">
    <property type="entry name" value="DNA helicase RuvA subunit, C-terminal domain"/>
    <property type="match status" value="1"/>
</dbReference>
<organism evidence="10 11">
    <name type="scientific">Asbolus verrucosus</name>
    <name type="common">Desert ironclad beetle</name>
    <dbReference type="NCBI Taxonomy" id="1661398"/>
    <lineage>
        <taxon>Eukaryota</taxon>
        <taxon>Metazoa</taxon>
        <taxon>Ecdysozoa</taxon>
        <taxon>Arthropoda</taxon>
        <taxon>Hexapoda</taxon>
        <taxon>Insecta</taxon>
        <taxon>Pterygota</taxon>
        <taxon>Neoptera</taxon>
        <taxon>Endopterygota</taxon>
        <taxon>Coleoptera</taxon>
        <taxon>Polyphaga</taxon>
        <taxon>Cucujiformia</taxon>
        <taxon>Tenebrionidae</taxon>
        <taxon>Pimeliinae</taxon>
        <taxon>Asbolus</taxon>
    </lineage>
</organism>
<dbReference type="Pfam" id="PF24048">
    <property type="entry name" value="LRR_NXF1-5"/>
    <property type="match status" value="1"/>
</dbReference>
<evidence type="ECO:0000256" key="6">
    <source>
        <dbReference type="ARBA" id="ARBA00022816"/>
    </source>
</evidence>
<dbReference type="EMBL" id="QDEB01077071">
    <property type="protein sequence ID" value="RZC34744.1"/>
    <property type="molecule type" value="Genomic_DNA"/>
</dbReference>
<reference evidence="10 11" key="1">
    <citation type="submission" date="2017-03" db="EMBL/GenBank/DDBJ databases">
        <title>Genome of the blue death feigning beetle - Asbolus verrucosus.</title>
        <authorList>
            <person name="Rider S.D."/>
        </authorList>
    </citation>
    <scope>NUCLEOTIDE SEQUENCE [LARGE SCALE GENOMIC DNA]</scope>
    <source>
        <strain evidence="10">Butters</strain>
        <tissue evidence="10">Head and leg muscle</tissue>
    </source>
</reference>
<name>A0A482VPU1_ASBVE</name>
<protein>
    <submittedName>
        <fullName evidence="10">Nuclear RNA export factor 2-like</fullName>
    </submittedName>
</protein>
<keyword evidence="3" id="KW-0813">Transport</keyword>
<dbReference type="AlphaFoldDB" id="A0A482VPU1"/>
<dbReference type="CDD" id="cd00531">
    <property type="entry name" value="NTF2_like"/>
    <property type="match status" value="1"/>
</dbReference>
<keyword evidence="7" id="KW-0539">Nucleus</keyword>
<keyword evidence="6" id="KW-0509">mRNA transport</keyword>
<comment type="subcellular location">
    <subcellularLocation>
        <location evidence="1">Nucleus</location>
    </subcellularLocation>
</comment>
<comment type="similarity">
    <text evidence="2">Belongs to the NXF family.</text>
</comment>
<proteinExistence type="inferred from homology"/>
<gene>
    <name evidence="10" type="ORF">BDFB_003318</name>
</gene>
<evidence type="ECO:0000259" key="8">
    <source>
        <dbReference type="PROSITE" id="PS50177"/>
    </source>
</evidence>
<comment type="caution">
    <text evidence="10">The sequence shown here is derived from an EMBL/GenBank/DDBJ whole genome shotgun (WGS) entry which is preliminary data.</text>
</comment>
<dbReference type="OrthoDB" id="25872at2759"/>
<dbReference type="GO" id="GO:0016973">
    <property type="term" value="P:poly(A)+ mRNA export from nucleus"/>
    <property type="evidence" value="ECO:0007669"/>
    <property type="project" value="TreeGrafter"/>
</dbReference>
<dbReference type="CDD" id="cd14342">
    <property type="entry name" value="UBA_TAP-C"/>
    <property type="match status" value="1"/>
</dbReference>
<evidence type="ECO:0000256" key="7">
    <source>
        <dbReference type="ARBA" id="ARBA00023242"/>
    </source>
</evidence>
<evidence type="ECO:0000256" key="4">
    <source>
        <dbReference type="ARBA" id="ARBA00022614"/>
    </source>
</evidence>
<accession>A0A482VPU1</accession>
<dbReference type="PANTHER" id="PTHR10662">
    <property type="entry name" value="NUCLEAR RNA EXPORT FACTOR"/>
    <property type="match status" value="1"/>
</dbReference>
<dbReference type="InterPro" id="IPR057125">
    <property type="entry name" value="NXF1/2/3/5-like_LRR"/>
</dbReference>
<dbReference type="PROSITE" id="PS50177">
    <property type="entry name" value="NTF2_DOMAIN"/>
    <property type="match status" value="1"/>
</dbReference>
<keyword evidence="4" id="KW-0433">Leucine-rich repeat</keyword>
<dbReference type="InterPro" id="IPR002075">
    <property type="entry name" value="NTF2_dom"/>
</dbReference>
<evidence type="ECO:0000256" key="1">
    <source>
        <dbReference type="ARBA" id="ARBA00004123"/>
    </source>
</evidence>
<keyword evidence="5" id="KW-0677">Repeat</keyword>
<dbReference type="SUPFAM" id="SSF46934">
    <property type="entry name" value="UBA-like"/>
    <property type="match status" value="1"/>
</dbReference>
<dbReference type="InterPro" id="IPR032710">
    <property type="entry name" value="NTF2-like_dom_sf"/>
</dbReference>
<dbReference type="Gene3D" id="3.80.10.10">
    <property type="entry name" value="Ribonuclease Inhibitor"/>
    <property type="match status" value="1"/>
</dbReference>
<keyword evidence="11" id="KW-1185">Reference proteome</keyword>
<dbReference type="GO" id="GO:0005634">
    <property type="term" value="C:nucleus"/>
    <property type="evidence" value="ECO:0007669"/>
    <property type="project" value="UniProtKB-SubCell"/>
</dbReference>
<dbReference type="Gene3D" id="3.10.450.50">
    <property type="match status" value="1"/>
</dbReference>
<evidence type="ECO:0000313" key="10">
    <source>
        <dbReference type="EMBL" id="RZC34744.1"/>
    </source>
</evidence>
<sequence>MDFKTVIQSSDAISINKLTFATVSRETLDNPTYWHKFLIVNVYGLKRDKVLKILFEHVKPLDLIPLHYTEEGKGAFFFARICGPVIEKLCNEKLSVRNPFDKNKPFKLKIVLKYTTVSKVKVDLSRNVMKVLQKRFNKSETLCLNNFSEDPDLTEYFLLSQPKLLAFVLNVARNLKPKALKLCHNEIKTLDALRIMPAESVVSVDLRHNLIRDLAELKHFENFRIVELWLEGNPLCELYDEYSYVQHVIQHCPKIEKLDGFLLRQNGVPSFRRNFLCNISAYDVIDQFLEGYFTTYDSKNLTKLESLYHKEALFSMTAEFFNKPTSQLKTYNSYARNLLHLPSGSSTNLCMGRNEILTLFNRLPQLEHDPYSFTVDAKCAIIVVTGVFREVPAVEKLLGFNRYFVLECCEDTYLITNEQLHVFSALVSQQVTAFKRSNVLQEAQNPTQQNQMINTFVIITNLTKEWAKMFLEECHYNLKHAVLLFVDLYKSDKIPSQGFKNPK</sequence>
<evidence type="ECO:0000259" key="9">
    <source>
        <dbReference type="PROSITE" id="PS51281"/>
    </source>
</evidence>
<dbReference type="GO" id="GO:0003723">
    <property type="term" value="F:RNA binding"/>
    <property type="evidence" value="ECO:0007669"/>
    <property type="project" value="TreeGrafter"/>
</dbReference>
<dbReference type="Pfam" id="PF03943">
    <property type="entry name" value="TAP_C"/>
    <property type="match status" value="1"/>
</dbReference>
<dbReference type="InterPro" id="IPR009060">
    <property type="entry name" value="UBA-like_sf"/>
</dbReference>
<dbReference type="InterPro" id="IPR030217">
    <property type="entry name" value="NXF_fam"/>
</dbReference>
<dbReference type="PROSITE" id="PS51281">
    <property type="entry name" value="TAP_C"/>
    <property type="match status" value="1"/>
</dbReference>
<evidence type="ECO:0000256" key="2">
    <source>
        <dbReference type="ARBA" id="ARBA00009285"/>
    </source>
</evidence>